<dbReference type="PANTHER" id="PTHR42905">
    <property type="entry name" value="PHOSPHOENOLPYRUVATE CARBOXYLASE"/>
    <property type="match status" value="1"/>
</dbReference>
<evidence type="ECO:0000313" key="2">
    <source>
        <dbReference type="Proteomes" id="UP000291591"/>
    </source>
</evidence>
<reference evidence="1 2" key="1">
    <citation type="submission" date="2019-02" db="EMBL/GenBank/DDBJ databases">
        <title>Sequencing the genomes of 1000 actinobacteria strains.</title>
        <authorList>
            <person name="Klenk H.-P."/>
        </authorList>
    </citation>
    <scope>NUCLEOTIDE SEQUENCE [LARGE SCALE GENOMIC DNA]</scope>
    <source>
        <strain evidence="1 2">DSM 45779</strain>
    </source>
</reference>
<keyword evidence="2" id="KW-1185">Reference proteome</keyword>
<dbReference type="OrthoDB" id="9780430at2"/>
<dbReference type="Proteomes" id="UP000291591">
    <property type="component" value="Unassembled WGS sequence"/>
</dbReference>
<gene>
    <name evidence="1" type="ORF">EV383_2564</name>
</gene>
<dbReference type="GO" id="GO:0016829">
    <property type="term" value="F:lyase activity"/>
    <property type="evidence" value="ECO:0007669"/>
    <property type="project" value="UniProtKB-KW"/>
</dbReference>
<dbReference type="AlphaFoldDB" id="A0A4Q7UV70"/>
<dbReference type="Pfam" id="PF13714">
    <property type="entry name" value="PEP_mutase"/>
    <property type="match status" value="1"/>
</dbReference>
<dbReference type="CDD" id="cd00377">
    <property type="entry name" value="ICL_PEPM"/>
    <property type="match status" value="1"/>
</dbReference>
<dbReference type="RefSeq" id="WP_130290105.1">
    <property type="nucleotide sequence ID" value="NZ_SHKL01000001.1"/>
</dbReference>
<keyword evidence="1" id="KW-0456">Lyase</keyword>
<dbReference type="PANTHER" id="PTHR42905:SF16">
    <property type="entry name" value="CARBOXYPHOSPHONOENOLPYRUVATE PHOSPHONOMUTASE-LIKE PROTEIN (AFU_ORTHOLOGUE AFUA_5G07230)"/>
    <property type="match status" value="1"/>
</dbReference>
<name>A0A4Q7UV70_PSEST</name>
<protein>
    <submittedName>
        <fullName evidence="1">2-methylisocitrate lyase-like PEP mutase family enzyme</fullName>
    </submittedName>
</protein>
<sequence length="267" mass="27095">MENSAEAFAALHVPGSPLLMPNPYDIGSARVLASLGFRALGTTSSGHAATLGRPDGSVVPGEALDHASKLVAAVDVPVSADLEDGFAEGPAGIRAIVGRAASTGLAGCSIEDWVGGAICPLPEAVERVTAAANAARGRLVLTARADNFFRGNPDLDDTIARLQAFQEAGADVLYAPGLTTLDEVRAVVSSVDRPVSVLARAGLPPVAELASVGVARISVGGAFGQVAYAAMARAARELRDEGTYGYTSLAAEGQDVLTAFSAATIDR</sequence>
<dbReference type="InterPro" id="IPR039556">
    <property type="entry name" value="ICL/PEPM"/>
</dbReference>
<organism evidence="1 2">
    <name type="scientific">Pseudonocardia sediminis</name>
    <dbReference type="NCBI Taxonomy" id="1397368"/>
    <lineage>
        <taxon>Bacteria</taxon>
        <taxon>Bacillati</taxon>
        <taxon>Actinomycetota</taxon>
        <taxon>Actinomycetes</taxon>
        <taxon>Pseudonocardiales</taxon>
        <taxon>Pseudonocardiaceae</taxon>
        <taxon>Pseudonocardia</taxon>
    </lineage>
</organism>
<proteinExistence type="predicted"/>
<evidence type="ECO:0000313" key="1">
    <source>
        <dbReference type="EMBL" id="RZT85686.1"/>
    </source>
</evidence>
<dbReference type="SUPFAM" id="SSF51621">
    <property type="entry name" value="Phosphoenolpyruvate/pyruvate domain"/>
    <property type="match status" value="1"/>
</dbReference>
<comment type="caution">
    <text evidence="1">The sequence shown here is derived from an EMBL/GenBank/DDBJ whole genome shotgun (WGS) entry which is preliminary data.</text>
</comment>
<dbReference type="Gene3D" id="6.10.250.2750">
    <property type="match status" value="1"/>
</dbReference>
<dbReference type="Gene3D" id="3.20.20.60">
    <property type="entry name" value="Phosphoenolpyruvate-binding domains"/>
    <property type="match status" value="1"/>
</dbReference>
<dbReference type="InterPro" id="IPR040442">
    <property type="entry name" value="Pyrv_kinase-like_dom_sf"/>
</dbReference>
<accession>A0A4Q7UV70</accession>
<dbReference type="EMBL" id="SHKL01000001">
    <property type="protein sequence ID" value="RZT85686.1"/>
    <property type="molecule type" value="Genomic_DNA"/>
</dbReference>
<dbReference type="InterPro" id="IPR015813">
    <property type="entry name" value="Pyrv/PenolPyrv_kinase-like_dom"/>
</dbReference>